<keyword evidence="10 14" id="KW-1133">Transmembrane helix</keyword>
<dbReference type="Proteomes" id="UP001139311">
    <property type="component" value="Unassembled WGS sequence"/>
</dbReference>
<dbReference type="Gene3D" id="1.10.287.130">
    <property type="match status" value="1"/>
</dbReference>
<dbReference type="Pfam" id="PF00072">
    <property type="entry name" value="Response_reg"/>
    <property type="match status" value="1"/>
</dbReference>
<feature type="domain" description="Response regulatory" evidence="16">
    <location>
        <begin position="457"/>
        <end position="570"/>
    </location>
</feature>
<gene>
    <name evidence="17" type="ORF">LHA35_05965</name>
</gene>
<sequence length="586" mass="60974">MQTSPPETGAGLARDTQGPHWRGYATGLLAFALALAARFALVGVLPPTGFPFLTFFPAVLLTAFLGGLGPGLLVSALSILAAWHSFMPPAGSFALKTTADVIALVFFAVILLVDCIVIHVMNRSLARVRAEQRRNAALTGELAQRLTELGRREEELRAALAEGEAVRQRLAASEARLQAVNQDLQARVEAEVAAREAAQIRAAHAERLQALGQLAGGIAHDFNNVLQAVGAATGLMQRRAEDPEAIRRLSRLVTEATARGAAVTNRLLAFARRGALQAEPVDAPALLEGLHDMLAHTLGRPLTIRIEATAPLPPLLADKAQLETVLVNLATNARDAMPEGGTLTLSATAEQVTGPHPVALAPGAYLRLAVRDTGMGMTPEVLSRIAEPFFTTKEVGQGTGLGLAMARGFAEQSGGGMLVESAPGRGTTVTLWLPQAGPEDCAAAAPAPPPGLLCGLAVLLVDDERPVRETVAAELRDLGCRVTAVESGEAAIPLLRGPAPIDVLVTDLSMPGMSGLALIDHARLHRRGLPAVLLTGFAGDVEDEAAERDFALLRKPVSGGQMAAALAALPMPKAGAVAADSPATAC</sequence>
<dbReference type="SMART" id="SM00388">
    <property type="entry name" value="HisKA"/>
    <property type="match status" value="1"/>
</dbReference>
<dbReference type="GO" id="GO:0005524">
    <property type="term" value="F:ATP binding"/>
    <property type="evidence" value="ECO:0007669"/>
    <property type="project" value="UniProtKB-KW"/>
</dbReference>
<evidence type="ECO:0000256" key="14">
    <source>
        <dbReference type="SAM" id="Phobius"/>
    </source>
</evidence>
<dbReference type="InterPro" id="IPR038318">
    <property type="entry name" value="KdpD_sf"/>
</dbReference>
<evidence type="ECO:0000256" key="2">
    <source>
        <dbReference type="ARBA" id="ARBA00004141"/>
    </source>
</evidence>
<evidence type="ECO:0000256" key="12">
    <source>
        <dbReference type="ARBA" id="ARBA00023136"/>
    </source>
</evidence>
<feature type="modified residue" description="4-aspartylphosphate" evidence="13">
    <location>
        <position position="507"/>
    </location>
</feature>
<evidence type="ECO:0000256" key="8">
    <source>
        <dbReference type="ARBA" id="ARBA00022777"/>
    </source>
</evidence>
<proteinExistence type="predicted"/>
<comment type="catalytic activity">
    <reaction evidence="1">
        <text>ATP + protein L-histidine = ADP + protein N-phospho-L-histidine.</text>
        <dbReference type="EC" id="2.7.13.3"/>
    </reaction>
</comment>
<dbReference type="PANTHER" id="PTHR43065">
    <property type="entry name" value="SENSOR HISTIDINE KINASE"/>
    <property type="match status" value="1"/>
</dbReference>
<keyword evidence="11" id="KW-0902">Two-component regulatory system</keyword>
<keyword evidence="4 13" id="KW-0597">Phosphoprotein</keyword>
<keyword evidence="18" id="KW-1185">Reference proteome</keyword>
<dbReference type="InterPro" id="IPR036890">
    <property type="entry name" value="HATPase_C_sf"/>
</dbReference>
<dbReference type="Gene3D" id="3.40.50.2300">
    <property type="match status" value="1"/>
</dbReference>
<dbReference type="SUPFAM" id="SSF47384">
    <property type="entry name" value="Homodimeric domain of signal transducing histidine kinase"/>
    <property type="match status" value="1"/>
</dbReference>
<dbReference type="InterPro" id="IPR036097">
    <property type="entry name" value="HisK_dim/P_sf"/>
</dbReference>
<evidence type="ECO:0000256" key="7">
    <source>
        <dbReference type="ARBA" id="ARBA00022741"/>
    </source>
</evidence>
<keyword evidence="8" id="KW-0418">Kinase</keyword>
<evidence type="ECO:0000259" key="16">
    <source>
        <dbReference type="PROSITE" id="PS50110"/>
    </source>
</evidence>
<dbReference type="SUPFAM" id="SSF52172">
    <property type="entry name" value="CheY-like"/>
    <property type="match status" value="1"/>
</dbReference>
<evidence type="ECO:0000256" key="1">
    <source>
        <dbReference type="ARBA" id="ARBA00000085"/>
    </source>
</evidence>
<evidence type="ECO:0000313" key="17">
    <source>
        <dbReference type="EMBL" id="MCB4821275.1"/>
    </source>
</evidence>
<reference evidence="17" key="1">
    <citation type="submission" date="2021-10" db="EMBL/GenBank/DDBJ databases">
        <title>Roseicella aerolatum sp. nov., isolated from aerosols of e-waste dismantling site.</title>
        <authorList>
            <person name="Qin T."/>
        </authorList>
    </citation>
    <scope>NUCLEOTIDE SEQUENCE</scope>
    <source>
        <strain evidence="17">GB24</strain>
    </source>
</reference>
<comment type="subcellular location">
    <subcellularLocation>
        <location evidence="2">Membrane</location>
        <topology evidence="2">Multi-pass membrane protein</topology>
    </subcellularLocation>
</comment>
<dbReference type="RefSeq" id="WP_226605764.1">
    <property type="nucleotide sequence ID" value="NZ_JAJAQI010000006.1"/>
</dbReference>
<evidence type="ECO:0000313" key="18">
    <source>
        <dbReference type="Proteomes" id="UP001139311"/>
    </source>
</evidence>
<dbReference type="InterPro" id="IPR004358">
    <property type="entry name" value="Sig_transdc_His_kin-like_C"/>
</dbReference>
<keyword evidence="12 14" id="KW-0472">Membrane</keyword>
<dbReference type="CDD" id="cd00156">
    <property type="entry name" value="REC"/>
    <property type="match status" value="1"/>
</dbReference>
<dbReference type="Gene3D" id="3.30.565.10">
    <property type="entry name" value="Histidine kinase-like ATPase, C-terminal domain"/>
    <property type="match status" value="1"/>
</dbReference>
<evidence type="ECO:0000256" key="10">
    <source>
        <dbReference type="ARBA" id="ARBA00022989"/>
    </source>
</evidence>
<feature type="transmembrane region" description="Helical" evidence="14">
    <location>
        <begin position="101"/>
        <end position="121"/>
    </location>
</feature>
<dbReference type="InterPro" id="IPR005467">
    <property type="entry name" value="His_kinase_dom"/>
</dbReference>
<dbReference type="SMART" id="SM00448">
    <property type="entry name" value="REC"/>
    <property type="match status" value="1"/>
</dbReference>
<dbReference type="Pfam" id="PF02518">
    <property type="entry name" value="HATPase_c"/>
    <property type="match status" value="1"/>
</dbReference>
<comment type="caution">
    <text evidence="17">The sequence shown here is derived from an EMBL/GenBank/DDBJ whole genome shotgun (WGS) entry which is preliminary data.</text>
</comment>
<dbReference type="PROSITE" id="PS50109">
    <property type="entry name" value="HIS_KIN"/>
    <property type="match status" value="1"/>
</dbReference>
<evidence type="ECO:0000256" key="4">
    <source>
        <dbReference type="ARBA" id="ARBA00022553"/>
    </source>
</evidence>
<protein>
    <recommendedName>
        <fullName evidence="3">histidine kinase</fullName>
        <ecNumber evidence="3">2.7.13.3</ecNumber>
    </recommendedName>
</protein>
<dbReference type="AlphaFoldDB" id="A0A9X1L9L8"/>
<dbReference type="GO" id="GO:0016020">
    <property type="term" value="C:membrane"/>
    <property type="evidence" value="ECO:0007669"/>
    <property type="project" value="UniProtKB-SubCell"/>
</dbReference>
<evidence type="ECO:0000256" key="13">
    <source>
        <dbReference type="PROSITE-ProRule" id="PRU00169"/>
    </source>
</evidence>
<keyword evidence="6 14" id="KW-0812">Transmembrane</keyword>
<accession>A0A9X1L9L8</accession>
<dbReference type="InterPro" id="IPR003594">
    <property type="entry name" value="HATPase_dom"/>
</dbReference>
<dbReference type="PROSITE" id="PS50110">
    <property type="entry name" value="RESPONSE_REGULATORY"/>
    <property type="match status" value="1"/>
</dbReference>
<evidence type="ECO:0000259" key="15">
    <source>
        <dbReference type="PROSITE" id="PS50109"/>
    </source>
</evidence>
<evidence type="ECO:0000256" key="11">
    <source>
        <dbReference type="ARBA" id="ARBA00023012"/>
    </source>
</evidence>
<organism evidence="17 18">
    <name type="scientific">Roseicella aerolata</name>
    <dbReference type="NCBI Taxonomy" id="2883479"/>
    <lineage>
        <taxon>Bacteria</taxon>
        <taxon>Pseudomonadati</taxon>
        <taxon>Pseudomonadota</taxon>
        <taxon>Alphaproteobacteria</taxon>
        <taxon>Acetobacterales</taxon>
        <taxon>Roseomonadaceae</taxon>
        <taxon>Roseicella</taxon>
    </lineage>
</organism>
<dbReference type="Gene3D" id="1.20.120.620">
    <property type="entry name" value="Backbone structure of the membrane domain of e. Coli histidine kinase receptor kdpd"/>
    <property type="match status" value="1"/>
</dbReference>
<dbReference type="SMART" id="SM00387">
    <property type="entry name" value="HATPase_c"/>
    <property type="match status" value="1"/>
</dbReference>
<dbReference type="SUPFAM" id="SSF55874">
    <property type="entry name" value="ATPase domain of HSP90 chaperone/DNA topoisomerase II/histidine kinase"/>
    <property type="match status" value="1"/>
</dbReference>
<dbReference type="Pfam" id="PF13493">
    <property type="entry name" value="DUF4118"/>
    <property type="match status" value="1"/>
</dbReference>
<feature type="domain" description="Histidine kinase" evidence="15">
    <location>
        <begin position="217"/>
        <end position="437"/>
    </location>
</feature>
<dbReference type="EC" id="2.7.13.3" evidence="3"/>
<evidence type="ECO:0000256" key="6">
    <source>
        <dbReference type="ARBA" id="ARBA00022692"/>
    </source>
</evidence>
<dbReference type="PANTHER" id="PTHR43065:SF46">
    <property type="entry name" value="C4-DICARBOXYLATE TRANSPORT SENSOR PROTEIN DCTB"/>
    <property type="match status" value="1"/>
</dbReference>
<feature type="transmembrane region" description="Helical" evidence="14">
    <location>
        <begin position="52"/>
        <end position="81"/>
    </location>
</feature>
<dbReference type="InterPro" id="IPR003661">
    <property type="entry name" value="HisK_dim/P_dom"/>
</dbReference>
<dbReference type="InterPro" id="IPR011006">
    <property type="entry name" value="CheY-like_superfamily"/>
</dbReference>
<dbReference type="GO" id="GO:0000155">
    <property type="term" value="F:phosphorelay sensor kinase activity"/>
    <property type="evidence" value="ECO:0007669"/>
    <property type="project" value="InterPro"/>
</dbReference>
<keyword evidence="5" id="KW-0808">Transferase</keyword>
<dbReference type="PRINTS" id="PR00344">
    <property type="entry name" value="BCTRLSENSOR"/>
</dbReference>
<feature type="transmembrane region" description="Helical" evidence="14">
    <location>
        <begin position="24"/>
        <end position="45"/>
    </location>
</feature>
<evidence type="ECO:0000256" key="3">
    <source>
        <dbReference type="ARBA" id="ARBA00012438"/>
    </source>
</evidence>
<keyword evidence="9" id="KW-0067">ATP-binding</keyword>
<evidence type="ECO:0000256" key="5">
    <source>
        <dbReference type="ARBA" id="ARBA00022679"/>
    </source>
</evidence>
<dbReference type="InterPro" id="IPR001789">
    <property type="entry name" value="Sig_transdc_resp-reg_receiver"/>
</dbReference>
<keyword evidence="7" id="KW-0547">Nucleotide-binding</keyword>
<dbReference type="EMBL" id="JAJAQI010000006">
    <property type="protein sequence ID" value="MCB4821275.1"/>
    <property type="molecule type" value="Genomic_DNA"/>
</dbReference>
<name>A0A9X1L9L8_9PROT</name>
<evidence type="ECO:0000256" key="9">
    <source>
        <dbReference type="ARBA" id="ARBA00022840"/>
    </source>
</evidence>
<dbReference type="InterPro" id="IPR025201">
    <property type="entry name" value="KdpD_TM"/>
</dbReference>